<feature type="region of interest" description="Disordered" evidence="1">
    <location>
        <begin position="152"/>
        <end position="179"/>
    </location>
</feature>
<evidence type="ECO:0000313" key="3">
    <source>
        <dbReference type="Proteomes" id="UP001642540"/>
    </source>
</evidence>
<evidence type="ECO:0000313" key="2">
    <source>
        <dbReference type="EMBL" id="CAL8080425.1"/>
    </source>
</evidence>
<evidence type="ECO:0000256" key="1">
    <source>
        <dbReference type="SAM" id="MobiDB-lite"/>
    </source>
</evidence>
<reference evidence="2 3" key="1">
    <citation type="submission" date="2024-08" db="EMBL/GenBank/DDBJ databases">
        <authorList>
            <person name="Cucini C."/>
            <person name="Frati F."/>
        </authorList>
    </citation>
    <scope>NUCLEOTIDE SEQUENCE [LARGE SCALE GENOMIC DNA]</scope>
</reference>
<feature type="compositionally biased region" description="Basic and acidic residues" evidence="1">
    <location>
        <begin position="157"/>
        <end position="166"/>
    </location>
</feature>
<sequence length="179" mass="20419">MANPPPHLEDDSDASSVIYSFTESSQHSAYDDRVKENSQAAEEYEELMAEDYIDDLSPPPTPGVRPKRRKQNESVAGPSKIVRKRVERRSSSTSSSINGLDFTTSYTELIETCNSLQMDQGVHQNFQKVMTENIERGKKLFERLARDAEPFTQEFDLTGRRQEKIGQRRRGLRSQTDTS</sequence>
<feature type="region of interest" description="Disordered" evidence="1">
    <location>
        <begin position="1"/>
        <end position="100"/>
    </location>
</feature>
<feature type="compositionally biased region" description="Polar residues" evidence="1">
    <location>
        <begin position="14"/>
        <end position="28"/>
    </location>
</feature>
<accession>A0ABP1PWS6</accession>
<protein>
    <submittedName>
        <fullName evidence="2">Uncharacterized protein</fullName>
    </submittedName>
</protein>
<keyword evidence="3" id="KW-1185">Reference proteome</keyword>
<feature type="compositionally biased region" description="Acidic residues" evidence="1">
    <location>
        <begin position="42"/>
        <end position="54"/>
    </location>
</feature>
<gene>
    <name evidence="2" type="ORF">ODALV1_LOCUS4641</name>
</gene>
<comment type="caution">
    <text evidence="2">The sequence shown here is derived from an EMBL/GenBank/DDBJ whole genome shotgun (WGS) entry which is preliminary data.</text>
</comment>
<dbReference type="Proteomes" id="UP001642540">
    <property type="component" value="Unassembled WGS sequence"/>
</dbReference>
<organism evidence="2 3">
    <name type="scientific">Orchesella dallaii</name>
    <dbReference type="NCBI Taxonomy" id="48710"/>
    <lineage>
        <taxon>Eukaryota</taxon>
        <taxon>Metazoa</taxon>
        <taxon>Ecdysozoa</taxon>
        <taxon>Arthropoda</taxon>
        <taxon>Hexapoda</taxon>
        <taxon>Collembola</taxon>
        <taxon>Entomobryomorpha</taxon>
        <taxon>Entomobryoidea</taxon>
        <taxon>Orchesellidae</taxon>
        <taxon>Orchesellinae</taxon>
        <taxon>Orchesella</taxon>
    </lineage>
</organism>
<dbReference type="EMBL" id="CAXLJM020000014">
    <property type="protein sequence ID" value="CAL8080425.1"/>
    <property type="molecule type" value="Genomic_DNA"/>
</dbReference>
<name>A0ABP1PWS6_9HEXA</name>
<proteinExistence type="predicted"/>